<protein>
    <recommendedName>
        <fullName evidence="2">dTDP-4-dehydrorhamnose reductase</fullName>
        <ecNumber evidence="2">1.1.1.133</ecNumber>
    </recommendedName>
</protein>
<organism evidence="4 5">
    <name type="scientific">Candidatus Amesbacteria bacterium RIFCSPLOWO2_01_FULL_48_25</name>
    <dbReference type="NCBI Taxonomy" id="1797259"/>
    <lineage>
        <taxon>Bacteria</taxon>
        <taxon>Candidatus Amesiibacteriota</taxon>
    </lineage>
</organism>
<dbReference type="UniPathway" id="UPA00124"/>
<dbReference type="EC" id="1.1.1.133" evidence="2"/>
<comment type="function">
    <text evidence="2">Catalyzes the reduction of dTDP-6-deoxy-L-lyxo-4-hexulose to yield dTDP-L-rhamnose.</text>
</comment>
<dbReference type="InterPro" id="IPR036291">
    <property type="entry name" value="NAD(P)-bd_dom_sf"/>
</dbReference>
<comment type="pathway">
    <text evidence="2">Carbohydrate biosynthesis; dTDP-L-rhamnose biosynthesis.</text>
</comment>
<keyword evidence="2" id="KW-0521">NADP</keyword>
<evidence type="ECO:0000313" key="5">
    <source>
        <dbReference type="Proteomes" id="UP000177080"/>
    </source>
</evidence>
<dbReference type="InterPro" id="IPR005913">
    <property type="entry name" value="dTDP_dehydrorham_reduct"/>
</dbReference>
<dbReference type="PANTHER" id="PTHR10491:SF4">
    <property type="entry name" value="METHIONINE ADENOSYLTRANSFERASE 2 SUBUNIT BETA"/>
    <property type="match status" value="1"/>
</dbReference>
<dbReference type="EMBL" id="MEXN01000003">
    <property type="protein sequence ID" value="OGD04044.1"/>
    <property type="molecule type" value="Genomic_DNA"/>
</dbReference>
<gene>
    <name evidence="4" type="ORF">A2989_01440</name>
</gene>
<dbReference type="AlphaFoldDB" id="A0A1F4ZEZ9"/>
<name>A0A1F4ZEZ9_9BACT</name>
<dbReference type="GO" id="GO:0019305">
    <property type="term" value="P:dTDP-rhamnose biosynthetic process"/>
    <property type="evidence" value="ECO:0007669"/>
    <property type="project" value="UniProtKB-UniPathway"/>
</dbReference>
<dbReference type="InterPro" id="IPR029903">
    <property type="entry name" value="RmlD-like-bd"/>
</dbReference>
<proteinExistence type="inferred from homology"/>
<comment type="caution">
    <text evidence="4">The sequence shown here is derived from an EMBL/GenBank/DDBJ whole genome shotgun (WGS) entry which is preliminary data.</text>
</comment>
<dbReference type="Gene3D" id="3.90.25.10">
    <property type="entry name" value="UDP-galactose 4-epimerase, domain 1"/>
    <property type="match status" value="1"/>
</dbReference>
<sequence length="290" mass="32306">MNGEKILVTGATGLVGSDFIGRYGSKYHVSAPLPNELDIASEPSVRNYFAAHTFTDVVNFAAYTSVSKAQEEAQRCLKVNVGGVENILKHLPSHTHFIQISTEMVFPGTADDRGPYAENHPLPDPDRLTLVYSQSKNLAERLLDPQNQRHAIVRINSPVGPKRFPPKPDYLHGPLERYIVGNLYPLFIDQWLSLSLIPDVSESLIKIINEGLTGIFHISATNTGTAYNIITRFLQKLGHDTSQIKTTSVDPNRYLQYGGLNPIRTQEKLGMSYGTWQDIEDRLIKDGFTA</sequence>
<comment type="similarity">
    <text evidence="1 2">Belongs to the dTDP-4-dehydrorhamnose reductase family.</text>
</comment>
<keyword evidence="2" id="KW-0560">Oxidoreductase</keyword>
<accession>A0A1F4ZEZ9</accession>
<dbReference type="Proteomes" id="UP000177080">
    <property type="component" value="Unassembled WGS sequence"/>
</dbReference>
<dbReference type="Pfam" id="PF04321">
    <property type="entry name" value="RmlD_sub_bind"/>
    <property type="match status" value="1"/>
</dbReference>
<feature type="domain" description="RmlD-like substrate binding" evidence="3">
    <location>
        <begin position="5"/>
        <end position="248"/>
    </location>
</feature>
<dbReference type="STRING" id="1797259.A2989_01440"/>
<dbReference type="PANTHER" id="PTHR10491">
    <property type="entry name" value="DTDP-4-DEHYDRORHAMNOSE REDUCTASE"/>
    <property type="match status" value="1"/>
</dbReference>
<dbReference type="SUPFAM" id="SSF51735">
    <property type="entry name" value="NAD(P)-binding Rossmann-fold domains"/>
    <property type="match status" value="1"/>
</dbReference>
<evidence type="ECO:0000256" key="2">
    <source>
        <dbReference type="RuleBase" id="RU364082"/>
    </source>
</evidence>
<evidence type="ECO:0000259" key="3">
    <source>
        <dbReference type="Pfam" id="PF04321"/>
    </source>
</evidence>
<dbReference type="GO" id="GO:0008831">
    <property type="term" value="F:dTDP-4-dehydrorhamnose reductase activity"/>
    <property type="evidence" value="ECO:0007669"/>
    <property type="project" value="UniProtKB-EC"/>
</dbReference>
<evidence type="ECO:0000313" key="4">
    <source>
        <dbReference type="EMBL" id="OGD04044.1"/>
    </source>
</evidence>
<evidence type="ECO:0000256" key="1">
    <source>
        <dbReference type="ARBA" id="ARBA00010944"/>
    </source>
</evidence>
<dbReference type="Gene3D" id="3.40.50.720">
    <property type="entry name" value="NAD(P)-binding Rossmann-like Domain"/>
    <property type="match status" value="1"/>
</dbReference>
<reference evidence="4 5" key="1">
    <citation type="journal article" date="2016" name="Nat. Commun.">
        <title>Thousands of microbial genomes shed light on interconnected biogeochemical processes in an aquifer system.</title>
        <authorList>
            <person name="Anantharaman K."/>
            <person name="Brown C.T."/>
            <person name="Hug L.A."/>
            <person name="Sharon I."/>
            <person name="Castelle C.J."/>
            <person name="Probst A.J."/>
            <person name="Thomas B.C."/>
            <person name="Singh A."/>
            <person name="Wilkins M.J."/>
            <person name="Karaoz U."/>
            <person name="Brodie E.L."/>
            <person name="Williams K.H."/>
            <person name="Hubbard S.S."/>
            <person name="Banfield J.F."/>
        </authorList>
    </citation>
    <scope>NUCLEOTIDE SEQUENCE [LARGE SCALE GENOMIC DNA]</scope>
</reference>